<name>A0A139I7M3_9PEZI</name>
<dbReference type="Gene3D" id="3.40.50.880">
    <property type="match status" value="1"/>
</dbReference>
<proteinExistence type="predicted"/>
<organism evidence="2 3">
    <name type="scientific">Pseudocercospora musae</name>
    <dbReference type="NCBI Taxonomy" id="113226"/>
    <lineage>
        <taxon>Eukaryota</taxon>
        <taxon>Fungi</taxon>
        <taxon>Dikarya</taxon>
        <taxon>Ascomycota</taxon>
        <taxon>Pezizomycotina</taxon>
        <taxon>Dothideomycetes</taxon>
        <taxon>Dothideomycetidae</taxon>
        <taxon>Mycosphaerellales</taxon>
        <taxon>Mycosphaerellaceae</taxon>
        <taxon>Pseudocercospora</taxon>
    </lineage>
</organism>
<dbReference type="AlphaFoldDB" id="A0A139I7M3"/>
<dbReference type="InterPro" id="IPR002818">
    <property type="entry name" value="DJ-1/PfpI"/>
</dbReference>
<dbReference type="PANTHER" id="PTHR43130:SF3">
    <property type="entry name" value="HTH-TYPE TRANSCRIPTIONAL REGULATOR RV1931C"/>
    <property type="match status" value="1"/>
</dbReference>
<dbReference type="Pfam" id="PF01965">
    <property type="entry name" value="DJ-1_PfpI"/>
    <property type="match status" value="1"/>
</dbReference>
<dbReference type="Proteomes" id="UP000073492">
    <property type="component" value="Unassembled WGS sequence"/>
</dbReference>
<dbReference type="OrthoDB" id="543156at2759"/>
<dbReference type="InterPro" id="IPR052158">
    <property type="entry name" value="INH-QAR"/>
</dbReference>
<dbReference type="EMBL" id="LFZO01000240">
    <property type="protein sequence ID" value="KXT10740.1"/>
    <property type="molecule type" value="Genomic_DNA"/>
</dbReference>
<accession>A0A139I7M3</accession>
<evidence type="ECO:0000313" key="2">
    <source>
        <dbReference type="EMBL" id="KXT10740.1"/>
    </source>
</evidence>
<dbReference type="PANTHER" id="PTHR43130">
    <property type="entry name" value="ARAC-FAMILY TRANSCRIPTIONAL REGULATOR"/>
    <property type="match status" value="1"/>
</dbReference>
<comment type="caution">
    <text evidence="2">The sequence shown here is derived from an EMBL/GenBank/DDBJ whole genome shotgun (WGS) entry which is preliminary data.</text>
</comment>
<gene>
    <name evidence="2" type="ORF">AC579_6842</name>
</gene>
<feature type="domain" description="DJ-1/PfpI" evidence="1">
    <location>
        <begin position="8"/>
        <end position="181"/>
    </location>
</feature>
<evidence type="ECO:0000313" key="3">
    <source>
        <dbReference type="Proteomes" id="UP000073492"/>
    </source>
</evidence>
<protein>
    <recommendedName>
        <fullName evidence="1">DJ-1/PfpI domain-containing protein</fullName>
    </recommendedName>
</protein>
<reference evidence="2 3" key="1">
    <citation type="submission" date="2015-07" db="EMBL/GenBank/DDBJ databases">
        <title>Comparative genomics of the Sigatoka disease complex on banana suggests a link between parallel evolutionary changes in Pseudocercospora fijiensis and Pseudocercospora eumusae and increased virulence on the banana host.</title>
        <authorList>
            <person name="Chang T.-C."/>
            <person name="Salvucci A."/>
            <person name="Crous P.W."/>
            <person name="Stergiopoulos I."/>
        </authorList>
    </citation>
    <scope>NUCLEOTIDE SEQUENCE [LARGE SCALE GENOMIC DNA]</scope>
    <source>
        <strain evidence="2 3">CBS 116634</strain>
    </source>
</reference>
<dbReference type="InterPro" id="IPR029062">
    <property type="entry name" value="Class_I_gatase-like"/>
</dbReference>
<evidence type="ECO:0000259" key="1">
    <source>
        <dbReference type="Pfam" id="PF01965"/>
    </source>
</evidence>
<dbReference type="SUPFAM" id="SSF52317">
    <property type="entry name" value="Class I glutamine amidotransferase-like"/>
    <property type="match status" value="1"/>
</dbReference>
<keyword evidence="3" id="KW-1185">Reference proteome</keyword>
<dbReference type="STRING" id="113226.A0A139I7M3"/>
<sequence length="237" mass="25584">MPTKRLEILAVVFAGLNVMDLTGPSEVFGSSRIAAQQRRITLASSHDTVTSSEGITLKRDMSLLELLATTADGSMELSRYDILLVPGAPPANVQKAIEDDHNLLTVLRTFATLKSSGGKDRWLLSVCTGAGFLGTVGVLSGKTATCHWSYLDTLRDICKANNASGEETNVVQKRWVDTGRSSTGVRVITAGGVSCGIDAALWILSELYTMEKALEVAKGMDYDWKFGKNEFTEGYIV</sequence>